<feature type="transmembrane region" description="Helical" evidence="2">
    <location>
        <begin position="34"/>
        <end position="54"/>
    </location>
</feature>
<evidence type="ECO:0000256" key="2">
    <source>
        <dbReference type="SAM" id="Phobius"/>
    </source>
</evidence>
<sequence>MMDLRGELAALGAAFLWALATVMFGQLGKQLAPLVLNLVKGLLAISLIGLTLAVQALYQPQDPWQIRSGLEQGSVLLLLGSGVIGIGLGDTAYFTALNYLGARRVLLLESLAPAMAALMALGFLGEYLALRDWLGIVLTLLGVSWVVSERAPGIPGESFQPWRGICYGCLAAVGQAVGAVMSRAALADTAVDPLWSTLLRLGGGLSIMGILLPEGRAVALSTAPPSLGSAAGGVDGGGVYRHLSGPVVAADGPEVCCHGNCSSAAGHESTIYFADRGLTGRARQSPSYLGGASGPGGCLAPGGL</sequence>
<keyword evidence="2" id="KW-1133">Transmembrane helix</keyword>
<organism evidence="4 5">
    <name type="scientific">Halomicronema hongdechloris C2206</name>
    <dbReference type="NCBI Taxonomy" id="1641165"/>
    <lineage>
        <taxon>Bacteria</taxon>
        <taxon>Bacillati</taxon>
        <taxon>Cyanobacteriota</taxon>
        <taxon>Cyanophyceae</taxon>
        <taxon>Nodosilineales</taxon>
        <taxon>Nodosilineaceae</taxon>
        <taxon>Halomicronema</taxon>
    </lineage>
</organism>
<reference evidence="4 5" key="1">
    <citation type="journal article" date="2016" name="Biochim. Biophys. Acta">
        <title>Characterization of red-shifted phycobilisomes isolated from the chlorophyll f-containing cyanobacterium Halomicronema hongdechloris.</title>
        <authorList>
            <person name="Li Y."/>
            <person name="Lin Y."/>
            <person name="Garvey C.J."/>
            <person name="Birch D."/>
            <person name="Corkery R.W."/>
            <person name="Loughlin P.C."/>
            <person name="Scheer H."/>
            <person name="Willows R.D."/>
            <person name="Chen M."/>
        </authorList>
    </citation>
    <scope>NUCLEOTIDE SEQUENCE [LARGE SCALE GENOMIC DNA]</scope>
    <source>
        <strain evidence="4 5">C2206</strain>
    </source>
</reference>
<dbReference type="KEGG" id="hhg:XM38_020070"/>
<protein>
    <recommendedName>
        <fullName evidence="3">EamA domain-containing protein</fullName>
    </recommendedName>
</protein>
<comment type="similarity">
    <text evidence="1">Belongs to the EamA transporter family.</text>
</comment>
<evidence type="ECO:0000259" key="3">
    <source>
        <dbReference type="Pfam" id="PF00892"/>
    </source>
</evidence>
<dbReference type="SUPFAM" id="SSF103481">
    <property type="entry name" value="Multidrug resistance efflux transporter EmrE"/>
    <property type="match status" value="1"/>
</dbReference>
<dbReference type="Pfam" id="PF00892">
    <property type="entry name" value="EamA"/>
    <property type="match status" value="1"/>
</dbReference>
<dbReference type="InterPro" id="IPR037185">
    <property type="entry name" value="EmrE-like"/>
</dbReference>
<dbReference type="Proteomes" id="UP000191901">
    <property type="component" value="Chromosome"/>
</dbReference>
<dbReference type="InterPro" id="IPR000620">
    <property type="entry name" value="EamA_dom"/>
</dbReference>
<feature type="transmembrane region" description="Helical" evidence="2">
    <location>
        <begin position="111"/>
        <end position="130"/>
    </location>
</feature>
<evidence type="ECO:0000313" key="5">
    <source>
        <dbReference type="Proteomes" id="UP000191901"/>
    </source>
</evidence>
<dbReference type="EMBL" id="CP021983">
    <property type="protein sequence ID" value="ASC71057.1"/>
    <property type="molecule type" value="Genomic_DNA"/>
</dbReference>
<keyword evidence="2" id="KW-0472">Membrane</keyword>
<proteinExistence type="inferred from homology"/>
<evidence type="ECO:0000256" key="1">
    <source>
        <dbReference type="ARBA" id="ARBA00007362"/>
    </source>
</evidence>
<gene>
    <name evidence="4" type="ORF">XM38_020070</name>
</gene>
<dbReference type="AlphaFoldDB" id="A0A1Z3HLS5"/>
<keyword evidence="5" id="KW-1185">Reference proteome</keyword>
<feature type="domain" description="EamA" evidence="3">
    <location>
        <begin position="5"/>
        <end position="147"/>
    </location>
</feature>
<name>A0A1Z3HLS5_9CYAN</name>
<accession>A0A1Z3HLS5</accession>
<dbReference type="GO" id="GO:0016020">
    <property type="term" value="C:membrane"/>
    <property type="evidence" value="ECO:0007669"/>
    <property type="project" value="InterPro"/>
</dbReference>
<evidence type="ECO:0000313" key="4">
    <source>
        <dbReference type="EMBL" id="ASC71057.1"/>
    </source>
</evidence>
<dbReference type="PANTHER" id="PTHR22911">
    <property type="entry name" value="ACYL-MALONYL CONDENSING ENZYME-RELATED"/>
    <property type="match status" value="1"/>
</dbReference>
<feature type="transmembrane region" description="Helical" evidence="2">
    <location>
        <begin position="75"/>
        <end position="99"/>
    </location>
</feature>
<dbReference type="PANTHER" id="PTHR22911:SF137">
    <property type="entry name" value="SOLUTE CARRIER FAMILY 35 MEMBER G2-RELATED"/>
    <property type="match status" value="1"/>
</dbReference>
<keyword evidence="2" id="KW-0812">Transmembrane</keyword>